<name>A0A6P7GTQ2_DIAVI</name>
<feature type="domain" description="DUF7869" evidence="2">
    <location>
        <begin position="257"/>
        <end position="354"/>
    </location>
</feature>
<feature type="compositionally biased region" description="Basic and acidic residues" evidence="1">
    <location>
        <begin position="92"/>
        <end position="108"/>
    </location>
</feature>
<accession>A0A6P7GTQ2</accession>
<organism evidence="3">
    <name type="scientific">Diabrotica virgifera virgifera</name>
    <name type="common">western corn rootworm</name>
    <dbReference type="NCBI Taxonomy" id="50390"/>
    <lineage>
        <taxon>Eukaryota</taxon>
        <taxon>Metazoa</taxon>
        <taxon>Ecdysozoa</taxon>
        <taxon>Arthropoda</taxon>
        <taxon>Hexapoda</taxon>
        <taxon>Insecta</taxon>
        <taxon>Pterygota</taxon>
        <taxon>Neoptera</taxon>
        <taxon>Endopterygota</taxon>
        <taxon>Coleoptera</taxon>
        <taxon>Polyphaga</taxon>
        <taxon>Cucujiformia</taxon>
        <taxon>Chrysomeloidea</taxon>
        <taxon>Chrysomelidae</taxon>
        <taxon>Galerucinae</taxon>
        <taxon>Diabroticina</taxon>
        <taxon>Diabroticites</taxon>
        <taxon>Diabrotica</taxon>
    </lineage>
</organism>
<sequence>MDDYKLRRAKRKVDFEGSSGSEFSDFDSDDDLNDKDYSVTESDCSTEGVTHILDENESNDPSDQKEDISRDYLSFPENSTPSRWRKVHSKKRDREKTRRNLGHGRQDNSNRTYINHDLSMSSLYTDYYIPWCNAKHIVPVKENYYRRVFCSQYNIGFKLPKTDTCQTCDSYNVSLESNKENAEECQQIKLKLELHQRRAEAMQQDLIKESAHAKLTDEKEVITFDLQQALPVPNLTVGKAFYLRKAWMYNLGIHNCNREQGYMFTWTENVAKRGSDEIASALLKYIEMFLTNTDNKELIIYTDNCGGQNKNWALMSVYMQLVREKQFLAIEHRFLVSGHTRLPSDRDFALIEKKKKFFGTNLSSQSMRGVKDENRINLRDLPPKYTTSVPLNENKLKNLRELMPYIPLVYHDIYVELGVRQQSTDLAEDPETENFDLDE</sequence>
<dbReference type="PANTHER" id="PTHR10773:SF19">
    <property type="match status" value="1"/>
</dbReference>
<evidence type="ECO:0000313" key="3">
    <source>
        <dbReference type="RefSeq" id="XP_028153176.1"/>
    </source>
</evidence>
<dbReference type="InParanoid" id="A0A6P7GTQ2"/>
<evidence type="ECO:0000259" key="2">
    <source>
        <dbReference type="Pfam" id="PF25273"/>
    </source>
</evidence>
<dbReference type="InterPro" id="IPR057191">
    <property type="entry name" value="DUF7869"/>
</dbReference>
<feature type="compositionally biased region" description="Polar residues" evidence="1">
    <location>
        <begin position="39"/>
        <end position="48"/>
    </location>
</feature>
<reference evidence="3" key="1">
    <citation type="submission" date="2025-08" db="UniProtKB">
        <authorList>
            <consortium name="RefSeq"/>
        </authorList>
    </citation>
    <scope>IDENTIFICATION</scope>
    <source>
        <tissue evidence="3">Whole insect</tissue>
    </source>
</reference>
<protein>
    <submittedName>
        <fullName evidence="3">Uncharacterized protein LOC114346634</fullName>
    </submittedName>
</protein>
<proteinExistence type="predicted"/>
<dbReference type="PANTHER" id="PTHR10773">
    <property type="entry name" value="DNA-DIRECTED RNA POLYMERASES I, II, AND III SUBUNIT RPABC2"/>
    <property type="match status" value="1"/>
</dbReference>
<evidence type="ECO:0000256" key="1">
    <source>
        <dbReference type="SAM" id="MobiDB-lite"/>
    </source>
</evidence>
<feature type="compositionally biased region" description="Acidic residues" evidence="1">
    <location>
        <begin position="24"/>
        <end position="33"/>
    </location>
</feature>
<dbReference type="RefSeq" id="XP_028153176.1">
    <property type="nucleotide sequence ID" value="XM_028297375.1"/>
</dbReference>
<dbReference type="AlphaFoldDB" id="A0A6P7GTQ2"/>
<gene>
    <name evidence="3" type="primary">LOC114346634</name>
</gene>
<dbReference type="Pfam" id="PF25273">
    <property type="entry name" value="DUF7869"/>
    <property type="match status" value="1"/>
</dbReference>
<feature type="region of interest" description="Disordered" evidence="1">
    <location>
        <begin position="1"/>
        <end position="112"/>
    </location>
</feature>